<keyword evidence="4" id="KW-1185">Reference proteome</keyword>
<protein>
    <submittedName>
        <fullName evidence="3">Uncharacterized protein</fullName>
    </submittedName>
</protein>
<dbReference type="GO" id="GO:0006368">
    <property type="term" value="P:transcription elongation by RNA polymerase II"/>
    <property type="evidence" value="ECO:0007669"/>
    <property type="project" value="TreeGrafter"/>
</dbReference>
<keyword evidence="2" id="KW-0802">TPR repeat</keyword>
<reference evidence="3 4" key="1">
    <citation type="submission" date="2020-08" db="EMBL/GenBank/DDBJ databases">
        <authorList>
            <person name="Newling K."/>
            <person name="Davey J."/>
            <person name="Forrester S."/>
        </authorList>
    </citation>
    <scope>NUCLEOTIDE SEQUENCE [LARGE SCALE GENOMIC DNA]</scope>
    <source>
        <strain evidence="4">Crithidia deanei Carvalho (ATCC PRA-265)</strain>
    </source>
</reference>
<dbReference type="GO" id="GO:0006355">
    <property type="term" value="P:regulation of DNA-templated transcription"/>
    <property type="evidence" value="ECO:0007669"/>
    <property type="project" value="InterPro"/>
</dbReference>
<accession>A0A7G2CIA0</accession>
<evidence type="ECO:0000256" key="1">
    <source>
        <dbReference type="ARBA" id="ARBA00022737"/>
    </source>
</evidence>
<dbReference type="GO" id="GO:0016593">
    <property type="term" value="C:Cdc73/Paf1 complex"/>
    <property type="evidence" value="ECO:0007669"/>
    <property type="project" value="TreeGrafter"/>
</dbReference>
<dbReference type="PANTHER" id="PTHR14027:SF2">
    <property type="entry name" value="RNA POLYMERASE-ASSOCIATED PROTEIN CTR9 HOMOLOG"/>
    <property type="match status" value="1"/>
</dbReference>
<dbReference type="VEuPathDB" id="TriTrypDB:ADEAN_000613500"/>
<dbReference type="GO" id="GO:0000993">
    <property type="term" value="F:RNA polymerase II complex binding"/>
    <property type="evidence" value="ECO:0007669"/>
    <property type="project" value="TreeGrafter"/>
</dbReference>
<dbReference type="InterPro" id="IPR011990">
    <property type="entry name" value="TPR-like_helical_dom_sf"/>
</dbReference>
<evidence type="ECO:0000313" key="3">
    <source>
        <dbReference type="EMBL" id="CAD2218644.1"/>
    </source>
</evidence>
<sequence>MSTQDALASLSQGDIESAKTILDNATQVTGGESSMESVFAASCMRAAIAAMEGSAEEVKRVMGGSSKRNDPHWDALTSYQEGLSQMALGNYKLAKSKFLESKNKDPCFFVANIGIAALLFQEKKYKESFAKYKEAIFYLGSEKVPPVARVGMALCAFYLDDKEFAEKTLDVALSVNQEDELALLARLLLYVEKQNLQKISETVDQLSRVTPSNPWYC</sequence>
<dbReference type="SUPFAM" id="SSF48452">
    <property type="entry name" value="TPR-like"/>
    <property type="match status" value="1"/>
</dbReference>
<evidence type="ECO:0000256" key="2">
    <source>
        <dbReference type="ARBA" id="ARBA00022803"/>
    </source>
</evidence>
<dbReference type="EMBL" id="LR877155">
    <property type="protein sequence ID" value="CAD2218644.1"/>
    <property type="molecule type" value="Genomic_DNA"/>
</dbReference>
<dbReference type="AlphaFoldDB" id="A0A7G2CIA0"/>
<keyword evidence="1" id="KW-0677">Repeat</keyword>
<dbReference type="InterPro" id="IPR031101">
    <property type="entry name" value="Ctr9"/>
</dbReference>
<dbReference type="PANTHER" id="PTHR14027">
    <property type="entry name" value="RNA POLYMERASE-ASSOCIATED PROTEIN CTR9"/>
    <property type="match status" value="1"/>
</dbReference>
<dbReference type="Gene3D" id="1.25.40.10">
    <property type="entry name" value="Tetratricopeptide repeat domain"/>
    <property type="match status" value="1"/>
</dbReference>
<evidence type="ECO:0000313" key="4">
    <source>
        <dbReference type="Proteomes" id="UP000515908"/>
    </source>
</evidence>
<name>A0A7G2CIA0_9TRYP</name>
<dbReference type="Proteomes" id="UP000515908">
    <property type="component" value="Chromosome 11"/>
</dbReference>
<proteinExistence type="predicted"/>
<organism evidence="3 4">
    <name type="scientific">Angomonas deanei</name>
    <dbReference type="NCBI Taxonomy" id="59799"/>
    <lineage>
        <taxon>Eukaryota</taxon>
        <taxon>Discoba</taxon>
        <taxon>Euglenozoa</taxon>
        <taxon>Kinetoplastea</taxon>
        <taxon>Metakinetoplastina</taxon>
        <taxon>Trypanosomatida</taxon>
        <taxon>Trypanosomatidae</taxon>
        <taxon>Strigomonadinae</taxon>
        <taxon>Angomonas</taxon>
    </lineage>
</organism>
<gene>
    <name evidence="3" type="ORF">ADEAN_000613500</name>
</gene>